<accession>A0A0S4R6N7</accession>
<reference evidence="2 3" key="1">
    <citation type="submission" date="2015-11" db="EMBL/GenBank/DDBJ databases">
        <authorList>
            <consortium name="Pathogen Informatics"/>
        </authorList>
    </citation>
    <scope>NUCLEOTIDE SEQUENCE [LARGE SCALE GENOMIC DNA]</scope>
    <source>
        <strain evidence="2 3">006A-0059</strain>
    </source>
</reference>
<protein>
    <submittedName>
        <fullName evidence="2">Branched-chain amino acid transport protein AzlD</fullName>
    </submittedName>
</protein>
<feature type="transmembrane region" description="Helical" evidence="1">
    <location>
        <begin position="6"/>
        <end position="25"/>
    </location>
</feature>
<comment type="caution">
    <text evidence="2">The sequence shown here is derived from an EMBL/GenBank/DDBJ whole genome shotgun (WGS) entry which is preliminary data.</text>
</comment>
<feature type="transmembrane region" description="Helical" evidence="1">
    <location>
        <begin position="37"/>
        <end position="55"/>
    </location>
</feature>
<evidence type="ECO:0000313" key="3">
    <source>
        <dbReference type="Proteomes" id="UP000052237"/>
    </source>
</evidence>
<name>A0A0S4R6N7_CAMHY</name>
<keyword evidence="1" id="KW-0812">Transmembrane</keyword>
<dbReference type="AlphaFoldDB" id="A0A0S4R6N7"/>
<dbReference type="Proteomes" id="UP000052237">
    <property type="component" value="Unassembled WGS sequence"/>
</dbReference>
<dbReference type="Pfam" id="PF05437">
    <property type="entry name" value="AzlD"/>
    <property type="match status" value="1"/>
</dbReference>
<evidence type="ECO:0000256" key="1">
    <source>
        <dbReference type="SAM" id="Phobius"/>
    </source>
</evidence>
<sequence length="105" mass="12336">MMEYLPYILIAGFATILTRFLPYWMFKKRTQNQTLLYLQKTISLIIMVVLLIYALRNMDFSTYSLGSAAIFCLILVFILQIWKKNSLLSIVLPTIIYMLLVRMLS</sequence>
<proteinExistence type="predicted"/>
<keyword evidence="3" id="KW-1185">Reference proteome</keyword>
<keyword evidence="1" id="KW-1133">Transmembrane helix</keyword>
<feature type="transmembrane region" description="Helical" evidence="1">
    <location>
        <begin position="86"/>
        <end position="104"/>
    </location>
</feature>
<organism evidence="2 3">
    <name type="scientific">Campylobacter hyointestinalis subsp. hyointestinalis</name>
    <dbReference type="NCBI Taxonomy" id="91352"/>
    <lineage>
        <taxon>Bacteria</taxon>
        <taxon>Pseudomonadati</taxon>
        <taxon>Campylobacterota</taxon>
        <taxon>Epsilonproteobacteria</taxon>
        <taxon>Campylobacterales</taxon>
        <taxon>Campylobacteraceae</taxon>
        <taxon>Campylobacter</taxon>
    </lineage>
</organism>
<dbReference type="EMBL" id="FAVB01000001">
    <property type="protein sequence ID" value="CUU69734.1"/>
    <property type="molecule type" value="Genomic_DNA"/>
</dbReference>
<feature type="transmembrane region" description="Helical" evidence="1">
    <location>
        <begin position="61"/>
        <end position="79"/>
    </location>
</feature>
<dbReference type="PIRSF" id="PIRSF003203">
    <property type="entry name" value="AzlD"/>
    <property type="match status" value="1"/>
</dbReference>
<gene>
    <name evidence="2" type="ORF">ERS686654_00184</name>
</gene>
<keyword evidence="1" id="KW-0472">Membrane</keyword>
<dbReference type="InterPro" id="IPR008407">
    <property type="entry name" value="Brnchd-chn_aa_trnsp_AzlD"/>
</dbReference>
<evidence type="ECO:0000313" key="2">
    <source>
        <dbReference type="EMBL" id="CUU69734.1"/>
    </source>
</evidence>
<dbReference type="RefSeq" id="WP_175403354.1">
    <property type="nucleotide sequence ID" value="NZ_FAUU01000002.1"/>
</dbReference>